<evidence type="ECO:0000313" key="1">
    <source>
        <dbReference type="EMBL" id="QED11683.1"/>
    </source>
</evidence>
<organism evidence="1 2">
    <name type="scientific">Arthrobacter phage Qui</name>
    <dbReference type="NCBI Taxonomy" id="2603260"/>
    <lineage>
        <taxon>Viruses</taxon>
        <taxon>Duplodnaviria</taxon>
        <taxon>Heunggongvirae</taxon>
        <taxon>Uroviricota</taxon>
        <taxon>Caudoviricetes</taxon>
        <taxon>Quivirus</taxon>
        <taxon>Quivirus qui</taxon>
    </lineage>
</organism>
<dbReference type="GeneID" id="77936555"/>
<keyword evidence="2" id="KW-1185">Reference proteome</keyword>
<gene>
    <name evidence="1" type="primary">195</name>
    <name evidence="1" type="ORF">SEA_QUI_195</name>
</gene>
<proteinExistence type="predicted"/>
<name>A0A5B8WGP6_9CAUD</name>
<sequence>MARLAVVMYRCDGCKATGEPEPYPEQSKVPMRFRKDRLPEDWIDLIGRSNSGEILNLQFCPPCVSEAARLLNGMALNEDGVNQIIDDTEKKEDK</sequence>
<reference evidence="1 2" key="1">
    <citation type="submission" date="2019-07" db="EMBL/GenBank/DDBJ databases">
        <authorList>
            <person name="Abdullah A."/>
            <person name="Lima G.C."/>
            <person name="Cuneo C.K."/>
            <person name="Ennest D.C."/>
            <person name="Fritz K.J."/>
            <person name="Johnson B.T."/>
            <person name="Larson S.M."/>
            <person name="Lemunyete M.N."/>
            <person name="Murray M.B."/>
            <person name="Osmond D.E."/>
            <person name="Patras K.A."/>
            <person name="Ransibrahmanakul S."/>
            <person name="Simpson K.A."/>
            <person name="Thull B.S."/>
            <person name="Wetzel S."/>
            <person name="Bonilla J.A."/>
            <person name="Klyczek K."/>
            <person name="Garlena R.A."/>
            <person name="Russell D.A."/>
            <person name="Pope W.H."/>
            <person name="Jacobs-Sera D."/>
            <person name="Hatfull G.F."/>
        </authorList>
    </citation>
    <scope>NUCLEOTIDE SEQUENCE [LARGE SCALE GENOMIC DNA]</scope>
</reference>
<evidence type="ECO:0000313" key="2">
    <source>
        <dbReference type="Proteomes" id="UP000321915"/>
    </source>
</evidence>
<dbReference type="KEGG" id="vg:77936555"/>
<accession>A0A5B8WGP6</accession>
<dbReference type="Proteomes" id="UP000321915">
    <property type="component" value="Segment"/>
</dbReference>
<dbReference type="EMBL" id="MN183282">
    <property type="protein sequence ID" value="QED11683.1"/>
    <property type="molecule type" value="Genomic_DNA"/>
</dbReference>
<dbReference type="RefSeq" id="YP_010660561.1">
    <property type="nucleotide sequence ID" value="NC_070877.1"/>
</dbReference>
<protein>
    <submittedName>
        <fullName evidence="1">Uncharacterized protein</fullName>
    </submittedName>
</protein>